<dbReference type="Proteomes" id="UP001341840">
    <property type="component" value="Unassembled WGS sequence"/>
</dbReference>
<feature type="region of interest" description="Disordered" evidence="2">
    <location>
        <begin position="304"/>
        <end position="340"/>
    </location>
</feature>
<feature type="compositionally biased region" description="Low complexity" evidence="2">
    <location>
        <begin position="154"/>
        <end position="171"/>
    </location>
</feature>
<feature type="compositionally biased region" description="Acidic residues" evidence="2">
    <location>
        <begin position="214"/>
        <end position="234"/>
    </location>
</feature>
<comment type="caution">
    <text evidence="3">The sequence shown here is derived from an EMBL/GenBank/DDBJ whole genome shotgun (WGS) entry which is preliminary data.</text>
</comment>
<feature type="compositionally biased region" description="Polar residues" evidence="2">
    <location>
        <begin position="97"/>
        <end position="107"/>
    </location>
</feature>
<feature type="compositionally biased region" description="Basic and acidic residues" evidence="2">
    <location>
        <begin position="304"/>
        <end position="313"/>
    </location>
</feature>
<gene>
    <name evidence="3" type="ORF">PIB30_053785</name>
</gene>
<feature type="compositionally biased region" description="Basic and acidic residues" evidence="2">
    <location>
        <begin position="331"/>
        <end position="340"/>
    </location>
</feature>
<evidence type="ECO:0000256" key="2">
    <source>
        <dbReference type="SAM" id="MobiDB-lite"/>
    </source>
</evidence>
<dbReference type="EMBL" id="JASCZI010151438">
    <property type="protein sequence ID" value="MED6172856.1"/>
    <property type="molecule type" value="Genomic_DNA"/>
</dbReference>
<protein>
    <submittedName>
        <fullName evidence="3">Uncharacterized protein</fullName>
    </submittedName>
</protein>
<feature type="compositionally biased region" description="Low complexity" evidence="2">
    <location>
        <begin position="75"/>
        <end position="86"/>
    </location>
</feature>
<feature type="region of interest" description="Disordered" evidence="2">
    <location>
        <begin position="1"/>
        <end position="27"/>
    </location>
</feature>
<sequence>MLKEIKKGQQAAPKILTQQPNTSQQMPVKHCGICSCNSHYTDECPQLKKDNTVASSHNFYEVQPLPPQNKQYYTQPQSQPQNPKNPRYQPPHIRQTYPPNSQVNTFPPTYKEALRTSQQENKETRESQERTENQLTNLTDLLTKFANPATINHQPPSQLSSSSPLPSQPLSNPKGGINMVHNVESNGDEEDEEEGDDWLYELLVELANSNNSDKEEDCEEVDDEEEEAEEEDEDETFFIATVYGGNKAVKEEIPAKCADPGPCLVTCKIRGIEIPECMCDPGACGSVMPFELYETLDLKPLKKSNEMARKGKEVASASTLSKTRTTKNSNRGREGEVPAE</sequence>
<dbReference type="Gene3D" id="2.40.70.10">
    <property type="entry name" value="Acid Proteases"/>
    <property type="match status" value="1"/>
</dbReference>
<feature type="region of interest" description="Disordered" evidence="2">
    <location>
        <begin position="209"/>
        <end position="234"/>
    </location>
</feature>
<keyword evidence="4" id="KW-1185">Reference proteome</keyword>
<organism evidence="3 4">
    <name type="scientific">Stylosanthes scabra</name>
    <dbReference type="NCBI Taxonomy" id="79078"/>
    <lineage>
        <taxon>Eukaryota</taxon>
        <taxon>Viridiplantae</taxon>
        <taxon>Streptophyta</taxon>
        <taxon>Embryophyta</taxon>
        <taxon>Tracheophyta</taxon>
        <taxon>Spermatophyta</taxon>
        <taxon>Magnoliopsida</taxon>
        <taxon>eudicotyledons</taxon>
        <taxon>Gunneridae</taxon>
        <taxon>Pentapetalae</taxon>
        <taxon>rosids</taxon>
        <taxon>fabids</taxon>
        <taxon>Fabales</taxon>
        <taxon>Fabaceae</taxon>
        <taxon>Papilionoideae</taxon>
        <taxon>50 kb inversion clade</taxon>
        <taxon>dalbergioids sensu lato</taxon>
        <taxon>Dalbergieae</taxon>
        <taxon>Pterocarpus clade</taxon>
        <taxon>Stylosanthes</taxon>
    </lineage>
</organism>
<feature type="coiled-coil region" evidence="1">
    <location>
        <begin position="114"/>
        <end position="141"/>
    </location>
</feature>
<feature type="region of interest" description="Disordered" evidence="2">
    <location>
        <begin position="148"/>
        <end position="194"/>
    </location>
</feature>
<evidence type="ECO:0000313" key="3">
    <source>
        <dbReference type="EMBL" id="MED6172856.1"/>
    </source>
</evidence>
<name>A0ABU6VKK8_9FABA</name>
<keyword evidence="1" id="KW-0175">Coiled coil</keyword>
<evidence type="ECO:0000313" key="4">
    <source>
        <dbReference type="Proteomes" id="UP001341840"/>
    </source>
</evidence>
<accession>A0ABU6VKK8</accession>
<feature type="compositionally biased region" description="Polar residues" evidence="2">
    <location>
        <begin position="16"/>
        <end position="26"/>
    </location>
</feature>
<dbReference type="InterPro" id="IPR021109">
    <property type="entry name" value="Peptidase_aspartic_dom_sf"/>
</dbReference>
<feature type="compositionally biased region" description="Polar residues" evidence="2">
    <location>
        <begin position="316"/>
        <end position="329"/>
    </location>
</feature>
<evidence type="ECO:0000256" key="1">
    <source>
        <dbReference type="SAM" id="Coils"/>
    </source>
</evidence>
<proteinExistence type="predicted"/>
<reference evidence="3 4" key="1">
    <citation type="journal article" date="2023" name="Plants (Basel)">
        <title>Bridging the Gap: Combining Genomics and Transcriptomics Approaches to Understand Stylosanthes scabra, an Orphan Legume from the Brazilian Caatinga.</title>
        <authorList>
            <person name="Ferreira-Neto J.R.C."/>
            <person name="da Silva M.D."/>
            <person name="Binneck E."/>
            <person name="de Melo N.F."/>
            <person name="da Silva R.H."/>
            <person name="de Melo A.L.T.M."/>
            <person name="Pandolfi V."/>
            <person name="Bustamante F.O."/>
            <person name="Brasileiro-Vidal A.C."/>
            <person name="Benko-Iseppon A.M."/>
        </authorList>
    </citation>
    <scope>NUCLEOTIDE SEQUENCE [LARGE SCALE GENOMIC DNA]</scope>
    <source>
        <tissue evidence="3">Leaves</tissue>
    </source>
</reference>
<feature type="region of interest" description="Disordered" evidence="2">
    <location>
        <begin position="62"/>
        <end position="107"/>
    </location>
</feature>